<evidence type="ECO:0000259" key="3">
    <source>
        <dbReference type="Pfam" id="PF12804"/>
    </source>
</evidence>
<dbReference type="InterPro" id="IPR029044">
    <property type="entry name" value="Nucleotide-diphossugar_trans"/>
</dbReference>
<dbReference type="RefSeq" id="WP_173559286.1">
    <property type="nucleotide sequence ID" value="NZ_JAPIUZ010000001.1"/>
</dbReference>
<dbReference type="Pfam" id="PF12804">
    <property type="entry name" value="NTP_transf_3"/>
    <property type="match status" value="1"/>
</dbReference>
<keyword evidence="5" id="KW-1185">Reference proteome</keyword>
<gene>
    <name evidence="4" type="ORF">OQ497_00045</name>
</gene>
<protein>
    <submittedName>
        <fullName evidence="4">Nucleotidyltransferase family protein</fullName>
    </submittedName>
</protein>
<reference evidence="4 5" key="1">
    <citation type="submission" date="2022-11" db="EMBL/GenBank/DDBJ databases">
        <title>Genome sequencing of Acetobacter type strain.</title>
        <authorList>
            <person name="Heo J."/>
            <person name="Lee D."/>
            <person name="Han B.-H."/>
            <person name="Hong S.-B."/>
            <person name="Kwon S.-W."/>
        </authorList>
    </citation>
    <scope>NUCLEOTIDE SEQUENCE [LARGE SCALE GENOMIC DNA]</scope>
    <source>
        <strain evidence="4 5">KACC 21253</strain>
    </source>
</reference>
<organism evidence="4 5">
    <name type="scientific">Acetobacter thailandicus</name>
    <dbReference type="NCBI Taxonomy" id="1502842"/>
    <lineage>
        <taxon>Bacteria</taxon>
        <taxon>Pseudomonadati</taxon>
        <taxon>Pseudomonadota</taxon>
        <taxon>Alphaproteobacteria</taxon>
        <taxon>Acetobacterales</taxon>
        <taxon>Acetobacteraceae</taxon>
        <taxon>Acetobacter</taxon>
    </lineage>
</organism>
<dbReference type="PANTHER" id="PTHR19136">
    <property type="entry name" value="MOLYBDENUM COFACTOR GUANYLYLTRANSFERASE"/>
    <property type="match status" value="1"/>
</dbReference>
<dbReference type="Gene3D" id="3.90.550.10">
    <property type="entry name" value="Spore Coat Polysaccharide Biosynthesis Protein SpsA, Chain A"/>
    <property type="match status" value="1"/>
</dbReference>
<feature type="domain" description="MobA-like NTP transferase" evidence="3">
    <location>
        <begin position="29"/>
        <end position="191"/>
    </location>
</feature>
<keyword evidence="1" id="KW-0808">Transferase</keyword>
<name>A0ABT3QAU3_9PROT</name>
<comment type="caution">
    <text evidence="4">The sequence shown here is derived from an EMBL/GenBank/DDBJ whole genome shotgun (WGS) entry which is preliminary data.</text>
</comment>
<sequence length="259" mass="28031">MSADTAKICALILAGTRPGVADPMAQAAGVSHKAILPVDGIPMISRVISTLRNTPEVGRIVVCIDNADVLKEVVLPDTDIIAARPEGPSASVMAGLRELGAPLLVTTADNALLRPEWITEFLNKASPAADLSVAVAAKDNVLRDVPLTKRTFIHLSDLSFSGCNLFLLRSDRSANIVKLWQHIEKNRKHPLRIAWLLGVFTLIRALCKQLSRAALYARLKKMTGAQAELVCLNDGRAAVDVDKPADLILTERLLRESRP</sequence>
<keyword evidence="2" id="KW-0460">Magnesium</keyword>
<dbReference type="InterPro" id="IPR025877">
    <property type="entry name" value="MobA-like_NTP_Trfase"/>
</dbReference>
<proteinExistence type="predicted"/>
<evidence type="ECO:0000256" key="2">
    <source>
        <dbReference type="ARBA" id="ARBA00022842"/>
    </source>
</evidence>
<dbReference type="SUPFAM" id="SSF53448">
    <property type="entry name" value="Nucleotide-diphospho-sugar transferases"/>
    <property type="match status" value="1"/>
</dbReference>
<dbReference type="PANTHER" id="PTHR19136:SF81">
    <property type="entry name" value="MOLYBDENUM COFACTOR GUANYLYLTRANSFERASE"/>
    <property type="match status" value="1"/>
</dbReference>
<evidence type="ECO:0000313" key="5">
    <source>
        <dbReference type="Proteomes" id="UP001301152"/>
    </source>
</evidence>
<accession>A0ABT3QAU3</accession>
<dbReference type="Proteomes" id="UP001301152">
    <property type="component" value="Unassembled WGS sequence"/>
</dbReference>
<evidence type="ECO:0000256" key="1">
    <source>
        <dbReference type="ARBA" id="ARBA00022679"/>
    </source>
</evidence>
<dbReference type="EMBL" id="JAPIUZ010000001">
    <property type="protein sequence ID" value="MCX2562366.1"/>
    <property type="molecule type" value="Genomic_DNA"/>
</dbReference>
<evidence type="ECO:0000313" key="4">
    <source>
        <dbReference type="EMBL" id="MCX2562366.1"/>
    </source>
</evidence>